<comment type="similarity">
    <text evidence="2">Belongs to the SLC29A/ENT transporter (TC 2.A.57) family.</text>
</comment>
<dbReference type="PANTHER" id="PTHR10332:SF38">
    <property type="entry name" value="EQUILIBRATIVE NUCLEOTIDE TRANSPORTER 3-RELATED"/>
    <property type="match status" value="1"/>
</dbReference>
<evidence type="ECO:0000313" key="11">
    <source>
        <dbReference type="RefSeq" id="XP_060671795.1"/>
    </source>
</evidence>
<dbReference type="Proteomes" id="UP001652623">
    <property type="component" value="Chromosome 1"/>
</dbReference>
<dbReference type="InterPro" id="IPR036259">
    <property type="entry name" value="MFS_trans_sf"/>
</dbReference>
<feature type="transmembrane region" description="Helical" evidence="7">
    <location>
        <begin position="329"/>
        <end position="348"/>
    </location>
</feature>
<reference evidence="10" key="1">
    <citation type="submission" date="2025-04" db="UniProtKB">
        <authorList>
            <consortium name="RefSeq"/>
        </authorList>
    </citation>
    <scope>IDENTIFICATION</scope>
    <source>
        <tissue evidence="10">In vitro plantlets</tissue>
    </source>
</reference>
<dbReference type="RefSeq" id="XP_060671795.1">
    <property type="nucleotide sequence ID" value="XM_060815812.1"/>
</dbReference>
<feature type="transmembrane region" description="Helical" evidence="7">
    <location>
        <begin position="113"/>
        <end position="133"/>
    </location>
</feature>
<feature type="transmembrane region" description="Helical" evidence="7">
    <location>
        <begin position="390"/>
        <end position="413"/>
    </location>
</feature>
<dbReference type="KEGG" id="zju:107406743"/>
<accession>A0A6P6FTQ7</accession>
<sequence>MTIADESGGLPVKLEGKYKALLVCWILGLGSLVSWNSMLTIGDYYYKLFPDYHPSRVLTLVYQPFAIGSITILAYNESRIDTRKRNLAGYVLFTASTFFLIVLDLATSGRGGIGPYLGICALVACFGIADALVQGGMVGDLSFMSPEFIQSFLAGLAAAGALTSALRLITKAAFDKAHDGLRKGAMLFLAISTFFEFICIVLYAIVFPKLPIVKYYRKKAASEGSKTVSADLAAGGIQTQPDQVIEYGEKLQRLSNKQLLLLNWDYALDLFLIYVLTLSIFPGFLYENTGHHQLGSWYPLVLIAMYNVFDLIARYIPLVKSVKLESRKGLMIAILSRFLLIPAFYFTAKYGDQGWMIMLISFLGLSNGYLTVCVLTTAPKGFKGPEQNALGNLLVLFLLGGIFAGVSLDWLWIIGNGKF</sequence>
<evidence type="ECO:0000256" key="5">
    <source>
        <dbReference type="ARBA" id="ARBA00022989"/>
    </source>
</evidence>
<evidence type="ECO:0000256" key="7">
    <source>
        <dbReference type="SAM" id="Phobius"/>
    </source>
</evidence>
<feature type="transmembrane region" description="Helical" evidence="7">
    <location>
        <begin position="186"/>
        <end position="207"/>
    </location>
</feature>
<feature type="transmembrane region" description="Helical" evidence="7">
    <location>
        <begin position="87"/>
        <end position="107"/>
    </location>
</feature>
<evidence type="ECO:0000256" key="6">
    <source>
        <dbReference type="ARBA" id="ARBA00023136"/>
    </source>
</evidence>
<evidence type="ECO:0000313" key="10">
    <source>
        <dbReference type="RefSeq" id="XP_024925344.1"/>
    </source>
</evidence>
<feature type="transmembrane region" description="Helical" evidence="7">
    <location>
        <begin position="354"/>
        <end position="378"/>
    </location>
</feature>
<evidence type="ECO:0000256" key="3">
    <source>
        <dbReference type="ARBA" id="ARBA00022448"/>
    </source>
</evidence>
<proteinExistence type="inferred from homology"/>
<evidence type="ECO:0000256" key="1">
    <source>
        <dbReference type="ARBA" id="ARBA00004141"/>
    </source>
</evidence>
<dbReference type="GeneID" id="107406743"/>
<evidence type="ECO:0000313" key="9">
    <source>
        <dbReference type="RefSeq" id="XP_015869411.1"/>
    </source>
</evidence>
<feature type="transmembrane region" description="Helical" evidence="7">
    <location>
        <begin position="266"/>
        <end position="285"/>
    </location>
</feature>
<keyword evidence="4 7" id="KW-0812">Transmembrane</keyword>
<feature type="transmembrane region" description="Helical" evidence="7">
    <location>
        <begin position="57"/>
        <end position="75"/>
    </location>
</feature>
<feature type="transmembrane region" description="Helical" evidence="7">
    <location>
        <begin position="153"/>
        <end position="174"/>
    </location>
</feature>
<dbReference type="GO" id="GO:0005886">
    <property type="term" value="C:plasma membrane"/>
    <property type="evidence" value="ECO:0007669"/>
    <property type="project" value="TreeGrafter"/>
</dbReference>
<evidence type="ECO:0000256" key="2">
    <source>
        <dbReference type="ARBA" id="ARBA00007965"/>
    </source>
</evidence>
<dbReference type="RefSeq" id="XP_015869411.1">
    <property type="nucleotide sequence ID" value="XM_016013925.2"/>
</dbReference>
<dbReference type="PANTHER" id="PTHR10332">
    <property type="entry name" value="EQUILIBRATIVE NUCLEOSIDE TRANSPORTER"/>
    <property type="match status" value="1"/>
</dbReference>
<keyword evidence="5 7" id="KW-1133">Transmembrane helix</keyword>
<feature type="transmembrane region" description="Helical" evidence="7">
    <location>
        <begin position="297"/>
        <end position="317"/>
    </location>
</feature>
<dbReference type="PIRSF" id="PIRSF016379">
    <property type="entry name" value="ENT"/>
    <property type="match status" value="1"/>
</dbReference>
<organism evidence="8 10">
    <name type="scientific">Ziziphus jujuba</name>
    <name type="common">Chinese jujube</name>
    <name type="synonym">Ziziphus sativa</name>
    <dbReference type="NCBI Taxonomy" id="326968"/>
    <lineage>
        <taxon>Eukaryota</taxon>
        <taxon>Viridiplantae</taxon>
        <taxon>Streptophyta</taxon>
        <taxon>Embryophyta</taxon>
        <taxon>Tracheophyta</taxon>
        <taxon>Spermatophyta</taxon>
        <taxon>Magnoliopsida</taxon>
        <taxon>eudicotyledons</taxon>
        <taxon>Gunneridae</taxon>
        <taxon>Pentapetalae</taxon>
        <taxon>rosids</taxon>
        <taxon>fabids</taxon>
        <taxon>Rosales</taxon>
        <taxon>Rhamnaceae</taxon>
        <taxon>Paliureae</taxon>
        <taxon>Ziziphus</taxon>
    </lineage>
</organism>
<dbReference type="Pfam" id="PF01733">
    <property type="entry name" value="Nucleoside_tran"/>
    <property type="match status" value="1"/>
</dbReference>
<keyword evidence="3" id="KW-0813">Transport</keyword>
<evidence type="ECO:0000313" key="8">
    <source>
        <dbReference type="Proteomes" id="UP001652623"/>
    </source>
</evidence>
<dbReference type="RefSeq" id="XP_024925344.1">
    <property type="nucleotide sequence ID" value="XM_025069576.1"/>
</dbReference>
<dbReference type="PRINTS" id="PR01130">
    <property type="entry name" value="DERENTRNSPRT"/>
</dbReference>
<keyword evidence="6 7" id="KW-0472">Membrane</keyword>
<dbReference type="GO" id="GO:0005337">
    <property type="term" value="F:nucleoside transmembrane transporter activity"/>
    <property type="evidence" value="ECO:0007669"/>
    <property type="project" value="InterPro"/>
</dbReference>
<feature type="transmembrane region" description="Helical" evidence="7">
    <location>
        <begin position="20"/>
        <end position="37"/>
    </location>
</feature>
<name>A0A6P6FTQ7_ZIZJJ</name>
<protein>
    <submittedName>
        <fullName evidence="11">Equilibrative nucleotide transporter 3 isoform X1</fullName>
    </submittedName>
    <submittedName>
        <fullName evidence="9 10">Equilibrative nucleotide transporter 3-like isoform X1</fullName>
    </submittedName>
</protein>
<dbReference type="AlphaFoldDB" id="A0A6P6FTQ7"/>
<dbReference type="SUPFAM" id="SSF103473">
    <property type="entry name" value="MFS general substrate transporter"/>
    <property type="match status" value="1"/>
</dbReference>
<comment type="subcellular location">
    <subcellularLocation>
        <location evidence="1">Membrane</location>
        <topology evidence="1">Multi-pass membrane protein</topology>
    </subcellularLocation>
</comment>
<reference evidence="8 11" key="2">
    <citation type="submission" date="2025-05" db="UniProtKB">
        <authorList>
            <consortium name="RefSeq"/>
        </authorList>
    </citation>
    <scope>NUCLEOTIDE SEQUENCE [LARGE SCALE GENOMIC DNA]</scope>
    <source>
        <tissue evidence="9">In vitro plantlets</tissue>
        <tissue evidence="11">Seedling</tissue>
    </source>
</reference>
<gene>
    <name evidence="9 10 11" type="primary">LOC107406743</name>
</gene>
<dbReference type="InterPro" id="IPR002259">
    <property type="entry name" value="Eqnu_transpt"/>
</dbReference>
<keyword evidence="8" id="KW-1185">Reference proteome</keyword>
<evidence type="ECO:0000256" key="4">
    <source>
        <dbReference type="ARBA" id="ARBA00022692"/>
    </source>
</evidence>